<dbReference type="RefSeq" id="WP_144237568.1">
    <property type="nucleotide sequence ID" value="NZ_VJWA01000002.1"/>
</dbReference>
<sequence>MTDFQTLLRAIEVRGRDAAARAGDALAAAAIAELPGVAVTRDGADVLLTAPGLRARAFGSRRSLPDPRLTGLVR</sequence>
<gene>
    <name evidence="1" type="ORF">FMM06_11670</name>
</gene>
<organism evidence="1 2">
    <name type="scientific">Glacieibacterium frigidum</name>
    <dbReference type="NCBI Taxonomy" id="2593303"/>
    <lineage>
        <taxon>Bacteria</taxon>
        <taxon>Pseudomonadati</taxon>
        <taxon>Pseudomonadota</taxon>
        <taxon>Alphaproteobacteria</taxon>
        <taxon>Sphingomonadales</taxon>
        <taxon>Sphingosinicellaceae</taxon>
        <taxon>Glacieibacterium</taxon>
    </lineage>
</organism>
<dbReference type="AlphaFoldDB" id="A0A552U816"/>
<keyword evidence="2" id="KW-1185">Reference proteome</keyword>
<dbReference type="Proteomes" id="UP000317894">
    <property type="component" value="Unassembled WGS sequence"/>
</dbReference>
<evidence type="ECO:0000313" key="1">
    <source>
        <dbReference type="EMBL" id="TRW14363.1"/>
    </source>
</evidence>
<dbReference type="EMBL" id="VJWA01000002">
    <property type="protein sequence ID" value="TRW14363.1"/>
    <property type="molecule type" value="Genomic_DNA"/>
</dbReference>
<comment type="caution">
    <text evidence="1">The sequence shown here is derived from an EMBL/GenBank/DDBJ whole genome shotgun (WGS) entry which is preliminary data.</text>
</comment>
<name>A0A552U816_9SPHN</name>
<reference evidence="1 2" key="1">
    <citation type="submission" date="2019-07" db="EMBL/GenBank/DDBJ databases">
        <title>Novel species isolated from glacier.</title>
        <authorList>
            <person name="Liu Q."/>
            <person name="Xin Y.-H."/>
        </authorList>
    </citation>
    <scope>NUCLEOTIDE SEQUENCE [LARGE SCALE GENOMIC DNA]</scope>
    <source>
        <strain evidence="1 2">LB1R16</strain>
    </source>
</reference>
<protein>
    <submittedName>
        <fullName evidence="1">Uncharacterized protein</fullName>
    </submittedName>
</protein>
<evidence type="ECO:0000313" key="2">
    <source>
        <dbReference type="Proteomes" id="UP000317894"/>
    </source>
</evidence>
<proteinExistence type="predicted"/>
<accession>A0A552U816</accession>